<dbReference type="InterPro" id="IPR025315">
    <property type="entry name" value="DUF4220"/>
</dbReference>
<dbReference type="InterPro" id="IPR007658">
    <property type="entry name" value="DUF594"/>
</dbReference>
<feature type="transmembrane region" description="Helical" evidence="1">
    <location>
        <begin position="289"/>
        <end position="314"/>
    </location>
</feature>
<dbReference type="HOGENOM" id="CLU_009180_3_2_1"/>
<feature type="transmembrane region" description="Helical" evidence="1">
    <location>
        <begin position="326"/>
        <end position="354"/>
    </location>
</feature>
<keyword evidence="1" id="KW-0812">Transmembrane</keyword>
<evidence type="ECO:0000313" key="3">
    <source>
        <dbReference type="EnsemblPlants" id="ONIVA11G19580.1"/>
    </source>
</evidence>
<proteinExistence type="predicted"/>
<keyword evidence="1" id="KW-0472">Membrane</keyword>
<name>A0A0E0J486_ORYNI</name>
<dbReference type="STRING" id="4536.A0A0E0J486"/>
<dbReference type="Pfam" id="PF13968">
    <property type="entry name" value="DUF4220"/>
    <property type="match status" value="1"/>
</dbReference>
<feature type="domain" description="DUF4220" evidence="2">
    <location>
        <begin position="30"/>
        <end position="380"/>
    </location>
</feature>
<evidence type="ECO:0000313" key="4">
    <source>
        <dbReference type="Proteomes" id="UP000006591"/>
    </source>
</evidence>
<dbReference type="PANTHER" id="PTHR31325">
    <property type="entry name" value="OS01G0798800 PROTEIN-RELATED"/>
    <property type="match status" value="1"/>
</dbReference>
<dbReference type="AlphaFoldDB" id="A0A0E0J486"/>
<evidence type="ECO:0000256" key="1">
    <source>
        <dbReference type="SAM" id="Phobius"/>
    </source>
</evidence>
<accession>A0A0E0J486</accession>
<evidence type="ECO:0000259" key="2">
    <source>
        <dbReference type="Pfam" id="PF13968"/>
    </source>
</evidence>
<dbReference type="OMA" id="RNAYVQM"/>
<keyword evidence="1" id="KW-1133">Transmembrane helix</keyword>
<sequence length="650" mass="73256">MVSFSLQVFLLMSAPFRRRHCSRLLNGSLWVAYQMADYVTTYVLGRLTLLLAVAGGNGNDATPQRHKLPLFWAPFLLLHLGGQETITAFSMEDNTLWKRRLLDLVTQVAMSVYVVGKQWHGDRLLVAPMVLVFMLGIVKYGERIWALRAAAALAPESSSFDSLVAHSYKNLDQDISVRGSRDHYKRLLYISSQDKISTESILMEASVDFQASLDFFMDMTPSTPNSSHWRFAHRLLRDVSLQLKSSKNVHGMAYKLAEMQVSLIYDYLYTKFGTIRFQASPSLAEFDSIMVAVLQWLVSLGLTSVALVLFARAMAGNTNYSGSDVLITYILLVGAISMEIASIFIALTSTWWACIIVAKHLHRLHIGEWPGKLAQFKMVDACAQERERRQQTSPGGAVGALIRWILPAPYETRPPHIVVSPEVKKLLLNKLLEMVIDVEKFRWDFSRFRGCWALWVANRVDSGLAAADPAHRALSASGIQELNFVSNVIVWHLVTTICLMVPGGPDNLKNPCNDLSSYIMYLVAKRGVMVDSSGHFVIARSQGEMPDFLDDLHQDGFIQKILQGDQPFFDSLKTSSRSKAFKACKELFKIPEARDRWELIAAVWMEILCYMAFNCGATFHAKHLATGGEFLTQVKMLLFILRFPFFNQQV</sequence>
<keyword evidence="4" id="KW-1185">Reference proteome</keyword>
<dbReference type="Gramene" id="ONIVA11G19580.1">
    <property type="protein sequence ID" value="ONIVA11G19580.1"/>
    <property type="gene ID" value="ONIVA11G19580"/>
</dbReference>
<dbReference type="EnsemblPlants" id="ONIVA11G19580.1">
    <property type="protein sequence ID" value="ONIVA11G19580.1"/>
    <property type="gene ID" value="ONIVA11G19580"/>
</dbReference>
<organism evidence="3">
    <name type="scientific">Oryza nivara</name>
    <name type="common">Indian wild rice</name>
    <name type="synonym">Oryza sativa f. spontanea</name>
    <dbReference type="NCBI Taxonomy" id="4536"/>
    <lineage>
        <taxon>Eukaryota</taxon>
        <taxon>Viridiplantae</taxon>
        <taxon>Streptophyta</taxon>
        <taxon>Embryophyta</taxon>
        <taxon>Tracheophyta</taxon>
        <taxon>Spermatophyta</taxon>
        <taxon>Magnoliopsida</taxon>
        <taxon>Liliopsida</taxon>
        <taxon>Poales</taxon>
        <taxon>Poaceae</taxon>
        <taxon>BOP clade</taxon>
        <taxon>Oryzoideae</taxon>
        <taxon>Oryzeae</taxon>
        <taxon>Oryzinae</taxon>
        <taxon>Oryza</taxon>
    </lineage>
</organism>
<protein>
    <recommendedName>
        <fullName evidence="2">DUF4220 domain-containing protein</fullName>
    </recommendedName>
</protein>
<reference evidence="3" key="2">
    <citation type="submission" date="2018-04" db="EMBL/GenBank/DDBJ databases">
        <title>OnivRS2 (Oryza nivara Reference Sequence Version 2).</title>
        <authorList>
            <person name="Zhang J."/>
            <person name="Kudrna D."/>
            <person name="Lee S."/>
            <person name="Talag J."/>
            <person name="Rajasekar S."/>
            <person name="Welchert J."/>
            <person name="Hsing Y.-I."/>
            <person name="Wing R.A."/>
        </authorList>
    </citation>
    <scope>NUCLEOTIDE SEQUENCE [LARGE SCALE GENOMIC DNA]</scope>
    <source>
        <strain evidence="3">SL10</strain>
    </source>
</reference>
<dbReference type="eggNOG" id="ENOG502QQBP">
    <property type="taxonomic scope" value="Eukaryota"/>
</dbReference>
<dbReference type="Pfam" id="PF04578">
    <property type="entry name" value="DUF594"/>
    <property type="match status" value="1"/>
</dbReference>
<dbReference type="Proteomes" id="UP000006591">
    <property type="component" value="Chromosome 11"/>
</dbReference>
<reference evidence="3" key="1">
    <citation type="submission" date="2015-04" db="UniProtKB">
        <authorList>
            <consortium name="EnsemblPlants"/>
        </authorList>
    </citation>
    <scope>IDENTIFICATION</scope>
    <source>
        <strain evidence="3">SL10</strain>
    </source>
</reference>